<organism evidence="4 5">
    <name type="scientific">Candidatus Taylorbacteria bacterium RIFCSPLOWO2_12_FULL_43_20</name>
    <dbReference type="NCBI Taxonomy" id="1802332"/>
    <lineage>
        <taxon>Bacteria</taxon>
        <taxon>Candidatus Tayloriibacteriota</taxon>
    </lineage>
</organism>
<sequence>MAKKKNEHGKILVAGSVAFDVVFELTSRIRDQVNIKNGKAARQIMMFTAKAKEEFRGGTAGNITYGLSLLGAKPILFSVAGKDFSGEYGTHLTALGVDVRVYIDKEGFTATYYGMTDHLGDQVGVWQPNTYGEHAGRVALGTVLDKNESEKIDVAIFAAGTPDSTISHMEQLRTLNKRAKIIFDPGQSLAALYNRAKFGHALNLCDIFIGNDVEVRYAKKYLNFNFKDALTKGKTVIETRGESGSVIHEKNGIEKIPADKPKKVVDTTGAGDAYRSGLLFGLSRGLGLVESAKIGSKVAAKCIEFVGAQQYLLTNFKK</sequence>
<protein>
    <recommendedName>
        <fullName evidence="3">Carbohydrate kinase PfkB domain-containing protein</fullName>
    </recommendedName>
</protein>
<name>A0A1G2P2P4_9BACT</name>
<evidence type="ECO:0000313" key="4">
    <source>
        <dbReference type="EMBL" id="OHA42600.1"/>
    </source>
</evidence>
<evidence type="ECO:0000313" key="5">
    <source>
        <dbReference type="Proteomes" id="UP000177269"/>
    </source>
</evidence>
<accession>A0A1G2P2P4</accession>
<dbReference type="Proteomes" id="UP000177269">
    <property type="component" value="Unassembled WGS sequence"/>
</dbReference>
<feature type="domain" description="Carbohydrate kinase PfkB" evidence="3">
    <location>
        <begin position="49"/>
        <end position="310"/>
    </location>
</feature>
<gene>
    <name evidence="4" type="ORF">A3G52_00080</name>
</gene>
<dbReference type="PROSITE" id="PS00584">
    <property type="entry name" value="PFKB_KINASES_2"/>
    <property type="match status" value="1"/>
</dbReference>
<dbReference type="InterPro" id="IPR002173">
    <property type="entry name" value="Carboh/pur_kinase_PfkB_CS"/>
</dbReference>
<dbReference type="EMBL" id="MHSK01000009">
    <property type="protein sequence ID" value="OHA42600.1"/>
    <property type="molecule type" value="Genomic_DNA"/>
</dbReference>
<dbReference type="GO" id="GO:0016301">
    <property type="term" value="F:kinase activity"/>
    <property type="evidence" value="ECO:0007669"/>
    <property type="project" value="UniProtKB-KW"/>
</dbReference>
<proteinExistence type="predicted"/>
<evidence type="ECO:0000256" key="2">
    <source>
        <dbReference type="ARBA" id="ARBA00022777"/>
    </source>
</evidence>
<keyword evidence="1" id="KW-0808">Transferase</keyword>
<evidence type="ECO:0000259" key="3">
    <source>
        <dbReference type="Pfam" id="PF00294"/>
    </source>
</evidence>
<dbReference type="Pfam" id="PF00294">
    <property type="entry name" value="PfkB"/>
    <property type="match status" value="1"/>
</dbReference>
<dbReference type="SUPFAM" id="SSF53613">
    <property type="entry name" value="Ribokinase-like"/>
    <property type="match status" value="1"/>
</dbReference>
<comment type="caution">
    <text evidence="4">The sequence shown here is derived from an EMBL/GenBank/DDBJ whole genome shotgun (WGS) entry which is preliminary data.</text>
</comment>
<dbReference type="PROSITE" id="PS00583">
    <property type="entry name" value="PFKB_KINASES_1"/>
    <property type="match status" value="1"/>
</dbReference>
<reference evidence="4 5" key="1">
    <citation type="journal article" date="2016" name="Nat. Commun.">
        <title>Thousands of microbial genomes shed light on interconnected biogeochemical processes in an aquifer system.</title>
        <authorList>
            <person name="Anantharaman K."/>
            <person name="Brown C.T."/>
            <person name="Hug L.A."/>
            <person name="Sharon I."/>
            <person name="Castelle C.J."/>
            <person name="Probst A.J."/>
            <person name="Thomas B.C."/>
            <person name="Singh A."/>
            <person name="Wilkins M.J."/>
            <person name="Karaoz U."/>
            <person name="Brodie E.L."/>
            <person name="Williams K.H."/>
            <person name="Hubbard S.S."/>
            <person name="Banfield J.F."/>
        </authorList>
    </citation>
    <scope>NUCLEOTIDE SEQUENCE [LARGE SCALE GENOMIC DNA]</scope>
</reference>
<keyword evidence="2" id="KW-0418">Kinase</keyword>
<dbReference type="PANTHER" id="PTHR10584:SF166">
    <property type="entry name" value="RIBOKINASE"/>
    <property type="match status" value="1"/>
</dbReference>
<dbReference type="Gene3D" id="3.40.1190.20">
    <property type="match status" value="1"/>
</dbReference>
<dbReference type="AlphaFoldDB" id="A0A1G2P2P4"/>
<evidence type="ECO:0000256" key="1">
    <source>
        <dbReference type="ARBA" id="ARBA00022679"/>
    </source>
</evidence>
<dbReference type="InterPro" id="IPR011611">
    <property type="entry name" value="PfkB_dom"/>
</dbReference>
<dbReference type="PANTHER" id="PTHR10584">
    <property type="entry name" value="SUGAR KINASE"/>
    <property type="match status" value="1"/>
</dbReference>
<dbReference type="InterPro" id="IPR029056">
    <property type="entry name" value="Ribokinase-like"/>
</dbReference>